<dbReference type="AlphaFoldDB" id="A0A8C7P7H1"/>
<evidence type="ECO:0000256" key="14">
    <source>
        <dbReference type="ARBA" id="ARBA00022840"/>
    </source>
</evidence>
<dbReference type="Gene3D" id="2.30.29.30">
    <property type="entry name" value="Pleckstrin-homology domain (PH domain)/Phosphotyrosine-binding domain (PTB)"/>
    <property type="match status" value="1"/>
</dbReference>
<comment type="subcellular location">
    <subcellularLocation>
        <location evidence="2">Cytoplasm</location>
        <location evidence="2">Cytoskeleton</location>
    </subcellularLocation>
</comment>
<evidence type="ECO:0000256" key="9">
    <source>
        <dbReference type="ARBA" id="ARBA00022723"/>
    </source>
</evidence>
<keyword evidence="6" id="KW-0723">Serine/threonine-protein kinase</keyword>
<gene>
    <name evidence="25" type="primary">LOC110529374</name>
</gene>
<evidence type="ECO:0000256" key="16">
    <source>
        <dbReference type="ARBA" id="ARBA00023054"/>
    </source>
</evidence>
<keyword evidence="17" id="KW-0206">Cytoskeleton</keyword>
<evidence type="ECO:0000256" key="17">
    <source>
        <dbReference type="ARBA" id="ARBA00023212"/>
    </source>
</evidence>
<dbReference type="FunFam" id="3.30.200.20:FF:000072">
    <property type="entry name" value="Rho-associated protein kinase 2"/>
    <property type="match status" value="1"/>
</dbReference>
<dbReference type="GO" id="GO:0005813">
    <property type="term" value="C:centrosome"/>
    <property type="evidence" value="ECO:0007669"/>
    <property type="project" value="TreeGrafter"/>
</dbReference>
<feature type="coiled-coil region" evidence="21">
    <location>
        <begin position="909"/>
        <end position="947"/>
    </location>
</feature>
<comment type="catalytic activity">
    <reaction evidence="19">
        <text>L-seryl-[protein] + ATP = O-phospho-L-seryl-[protein] + ADP + H(+)</text>
        <dbReference type="Rhea" id="RHEA:17989"/>
        <dbReference type="Rhea" id="RHEA-COMP:9863"/>
        <dbReference type="Rhea" id="RHEA-COMP:11604"/>
        <dbReference type="ChEBI" id="CHEBI:15378"/>
        <dbReference type="ChEBI" id="CHEBI:29999"/>
        <dbReference type="ChEBI" id="CHEBI:30616"/>
        <dbReference type="ChEBI" id="CHEBI:83421"/>
        <dbReference type="ChEBI" id="CHEBI:456216"/>
        <dbReference type="EC" id="2.7.11.1"/>
    </reaction>
</comment>
<evidence type="ECO:0000256" key="20">
    <source>
        <dbReference type="PROSITE-ProRule" id="PRU10141"/>
    </source>
</evidence>
<proteinExistence type="inferred from homology"/>
<keyword evidence="11" id="KW-0863">Zinc-finger</keyword>
<keyword evidence="14 20" id="KW-0067">ATP-binding</keyword>
<dbReference type="GO" id="GO:0072518">
    <property type="term" value="F:Rho-dependent protein serine/threonine kinase activity"/>
    <property type="evidence" value="ECO:0007669"/>
    <property type="project" value="TreeGrafter"/>
</dbReference>
<dbReference type="InterPro" id="IPR050839">
    <property type="entry name" value="Rho-assoc_Ser/Thr_Kinase"/>
</dbReference>
<evidence type="ECO:0000256" key="2">
    <source>
        <dbReference type="ARBA" id="ARBA00004245"/>
    </source>
</evidence>
<comment type="similarity">
    <text evidence="3">Belongs to the protein kinase superfamily. AGC Ser/Thr protein kinase family.</text>
</comment>
<evidence type="ECO:0000259" key="22">
    <source>
        <dbReference type="PROSITE" id="PS50011"/>
    </source>
</evidence>
<protein>
    <recommendedName>
        <fullName evidence="4">non-specific serine/threonine protein kinase</fullName>
        <ecNumber evidence="4">2.7.11.1</ecNumber>
    </recommendedName>
</protein>
<reference evidence="25" key="3">
    <citation type="submission" date="2025-09" db="UniProtKB">
        <authorList>
            <consortium name="Ensembl"/>
        </authorList>
    </citation>
    <scope>IDENTIFICATION</scope>
</reference>
<evidence type="ECO:0000259" key="23">
    <source>
        <dbReference type="PROSITE" id="PS50081"/>
    </source>
</evidence>
<feature type="coiled-coil region" evidence="21">
    <location>
        <begin position="456"/>
        <end position="581"/>
    </location>
</feature>
<keyword evidence="7" id="KW-0597">Phosphoprotein</keyword>
<dbReference type="GO" id="GO:0005737">
    <property type="term" value="C:cytoplasm"/>
    <property type="evidence" value="ECO:0007669"/>
    <property type="project" value="TreeGrafter"/>
</dbReference>
<evidence type="ECO:0000256" key="8">
    <source>
        <dbReference type="ARBA" id="ARBA00022679"/>
    </source>
</evidence>
<dbReference type="InterPro" id="IPR011993">
    <property type="entry name" value="PH-like_dom_sf"/>
</dbReference>
<dbReference type="Gene3D" id="1.10.510.10">
    <property type="entry name" value="Transferase(Phosphotransferase) domain 1"/>
    <property type="match status" value="1"/>
</dbReference>
<dbReference type="InterPro" id="IPR017441">
    <property type="entry name" value="Protein_kinase_ATP_BS"/>
</dbReference>
<dbReference type="PROSITE" id="PS51285">
    <property type="entry name" value="AGC_KINASE_CTER"/>
    <property type="match status" value="1"/>
</dbReference>
<dbReference type="InterPro" id="IPR011009">
    <property type="entry name" value="Kinase-like_dom_sf"/>
</dbReference>
<dbReference type="PROSITE" id="PS00108">
    <property type="entry name" value="PROTEIN_KINASE_ST"/>
    <property type="match status" value="1"/>
</dbReference>
<sequence>MPRWPSLWEVVEMPCPEGHPCYPLLQRPNSTSHCDSMNALALDLDYPALRKNKNIDAFLNRYEKAMVKMRDLQIKLEDFDKVKMIGRGAYGEVQLVRHKASQKVYAMKQLSKFEMIKRSDSAFFWEERDIMAFSNSPWVVQLCCAFQDDLHLYMVMEYMPGGDLVTLTMNYDMPEKWVRFYTAEVVLALDAIHSMGFIHRDVKPDNILLDQNGHLKLADFGTCMKMDSTGMVHCDTAVGTPDYISPEVLKSQGGDGYYGRECDWWSVGVFIFEMLVGDTPFYAESLVGTYGKIMDHKNNLNFPDNVQMSNDTKDLICAFLSDREVRLGRNGVEEIKRHPFFTNDQWTFDTIQETVAPVVPELSSDIDTSNFDEIEDEKGDVETFPTPKAFVGNQLPFVGFTYFKEDQQRVESSLRQLERERALLQYQSAENLRKVELEADRKRCLENDCKPRLCDLDEATAVLAEEQEAAGRLRRSQVEAQKHAQALELSLRELVDKCTQLENAKMGLEQQLMGLQADLEAERRDRCLGTEIIVDLQGHIQCLEEEVKQVKGSLSGTQTEKRQLQQRLTDMEKEKSNQEIDLTFKLKSLQQSFDIEEAEHKATKTRLADKNQVYKSIEEAKSEALKGEREEEKGESRLLQLEKEHSMLDRDYKQAQHKVDELNTHKDKLAEEVKNLSLGMEQEEQKRRLSQNDLKAQTQQLTALRSSEKQLKQELNHLLDMKQSLEKQNHELRRERQEAEGQLKELKDQLEAEQYFTVLVQFPNVPTFPDIPDRLSLRDSLAAQLEVSLTKADSEQLARSIAEEQYSDLEKEKIMKELEVKEMTARHRQELGDKEATIGSLEESNRTLTVDVANLANEKEELNNQLKEMQQRESRLSLSRPLAINKLAEIMNRRETLRTGHNRDDTLDVRRKEKENRKLQLELRSEKEKLNSTIIKYQKEINDMQASQVHIELQMALDSKDSDIEQLRCQLTSLSITSMDSTSFSSGNDLDMDDSGYPGNNTFNTPHFSTRVKTTEHPSQNDRYVVVSSKKILFYNSEMDREQSNPFMILDINKLFHIRPVTQTDVYRADVKEIPRIFQILYANEGESKREQEFAAEPLTLTGERSSFVRHKGHEFIPTFYHLPSSCEACTRPLWNMFKPPPALECRRCHTKCHKDHLDRKEEVIAPCRVNYDMSTAKDLLLLAGSQTEQKRWVSQLIKRIPRKHPTPSPGVESLRMLENSFTHMLS</sequence>
<evidence type="ECO:0000313" key="25">
    <source>
        <dbReference type="Ensembl" id="ENSOMYP00000017612.2"/>
    </source>
</evidence>
<evidence type="ECO:0000256" key="10">
    <source>
        <dbReference type="ARBA" id="ARBA00022741"/>
    </source>
</evidence>
<dbReference type="InterPro" id="IPR000961">
    <property type="entry name" value="AGC-kinase_C"/>
</dbReference>
<dbReference type="GO" id="GO:0008270">
    <property type="term" value="F:zinc ion binding"/>
    <property type="evidence" value="ECO:0007669"/>
    <property type="project" value="UniProtKB-KW"/>
</dbReference>
<dbReference type="GeneTree" id="ENSGT01030000234517"/>
<keyword evidence="13" id="KW-0862">Zinc</keyword>
<dbReference type="PROSITE" id="PS50011">
    <property type="entry name" value="PROTEIN_KINASE_DOM"/>
    <property type="match status" value="1"/>
</dbReference>
<dbReference type="FunFam" id="3.30.60.20:FF:000036">
    <property type="entry name" value="Rho-associated protein kinase 1"/>
    <property type="match status" value="1"/>
</dbReference>
<feature type="domain" description="Phorbol-ester/DAG-type" evidence="23">
    <location>
        <begin position="1113"/>
        <end position="1168"/>
    </location>
</feature>
<reference evidence="25" key="2">
    <citation type="submission" date="2025-08" db="UniProtKB">
        <authorList>
            <consortium name="Ensembl"/>
        </authorList>
    </citation>
    <scope>IDENTIFICATION</scope>
</reference>
<keyword evidence="8" id="KW-0808">Transferase</keyword>
<feature type="domain" description="Protein kinase" evidence="22">
    <location>
        <begin position="79"/>
        <end position="341"/>
    </location>
</feature>
<evidence type="ECO:0000256" key="21">
    <source>
        <dbReference type="SAM" id="Coils"/>
    </source>
</evidence>
<feature type="binding site" evidence="20">
    <location>
        <position position="108"/>
    </location>
    <ligand>
        <name>ATP</name>
        <dbReference type="ChEBI" id="CHEBI:30616"/>
    </ligand>
</feature>
<keyword evidence="16 21" id="KW-0175">Coiled coil</keyword>
<dbReference type="InterPro" id="IPR008271">
    <property type="entry name" value="Ser/Thr_kinase_AS"/>
</dbReference>
<comment type="cofactor">
    <cofactor evidence="1">
        <name>Mg(2+)</name>
        <dbReference type="ChEBI" id="CHEBI:18420"/>
    </cofactor>
</comment>
<dbReference type="FunFam" id="3.30.200.20:FF:001759">
    <property type="entry name" value="Rho-associated, coiled-coil-containing protein kinase 2b"/>
    <property type="match status" value="1"/>
</dbReference>
<dbReference type="InterPro" id="IPR017892">
    <property type="entry name" value="Pkinase_C"/>
</dbReference>
<dbReference type="Pfam" id="PF00433">
    <property type="entry name" value="Pkinase_C"/>
    <property type="match status" value="1"/>
</dbReference>
<dbReference type="SUPFAM" id="SSF103652">
    <property type="entry name" value="G protein-binding domain"/>
    <property type="match status" value="1"/>
</dbReference>
<keyword evidence="9" id="KW-0479">Metal-binding</keyword>
<name>A0A8C7P7H1_ONCMY</name>
<keyword evidence="26" id="KW-1185">Reference proteome</keyword>
<dbReference type="InterPro" id="IPR046349">
    <property type="entry name" value="C1-like_sf"/>
</dbReference>
<dbReference type="PROSITE" id="PS00107">
    <property type="entry name" value="PROTEIN_KINASE_ATP"/>
    <property type="match status" value="1"/>
</dbReference>
<dbReference type="GO" id="GO:0007266">
    <property type="term" value="P:Rho protein signal transduction"/>
    <property type="evidence" value="ECO:0007669"/>
    <property type="project" value="TreeGrafter"/>
</dbReference>
<dbReference type="PANTHER" id="PTHR22988:SF28">
    <property type="entry name" value="RHO-ASSOCIATED PROTEIN KINASE 2"/>
    <property type="match status" value="1"/>
</dbReference>
<feature type="coiled-coil region" evidence="21">
    <location>
        <begin position="792"/>
        <end position="879"/>
    </location>
</feature>
<dbReference type="InterPro" id="IPR000719">
    <property type="entry name" value="Prot_kinase_dom"/>
</dbReference>
<evidence type="ECO:0000256" key="4">
    <source>
        <dbReference type="ARBA" id="ARBA00012513"/>
    </source>
</evidence>
<dbReference type="SUPFAM" id="SSF56112">
    <property type="entry name" value="Protein kinase-like (PK-like)"/>
    <property type="match status" value="1"/>
</dbReference>
<dbReference type="Proteomes" id="UP000694395">
    <property type="component" value="Chromosome 8"/>
</dbReference>
<evidence type="ECO:0000256" key="1">
    <source>
        <dbReference type="ARBA" id="ARBA00001946"/>
    </source>
</evidence>
<dbReference type="GO" id="GO:0048598">
    <property type="term" value="P:embryonic morphogenesis"/>
    <property type="evidence" value="ECO:0007669"/>
    <property type="project" value="TreeGrafter"/>
</dbReference>
<dbReference type="SMART" id="SM00220">
    <property type="entry name" value="S_TKc"/>
    <property type="match status" value="1"/>
</dbReference>
<keyword evidence="15" id="KW-0460">Magnesium</keyword>
<dbReference type="Gene3D" id="3.30.60.20">
    <property type="match status" value="1"/>
</dbReference>
<organism evidence="25 26">
    <name type="scientific">Oncorhynchus mykiss</name>
    <name type="common">Rainbow trout</name>
    <name type="synonym">Salmo gairdneri</name>
    <dbReference type="NCBI Taxonomy" id="8022"/>
    <lineage>
        <taxon>Eukaryota</taxon>
        <taxon>Metazoa</taxon>
        <taxon>Chordata</taxon>
        <taxon>Craniata</taxon>
        <taxon>Vertebrata</taxon>
        <taxon>Euteleostomi</taxon>
        <taxon>Actinopterygii</taxon>
        <taxon>Neopterygii</taxon>
        <taxon>Teleostei</taxon>
        <taxon>Protacanthopterygii</taxon>
        <taxon>Salmoniformes</taxon>
        <taxon>Salmonidae</taxon>
        <taxon>Salmoninae</taxon>
        <taxon>Oncorhynchus</taxon>
    </lineage>
</organism>
<dbReference type="GO" id="GO:0005524">
    <property type="term" value="F:ATP binding"/>
    <property type="evidence" value="ECO:0007669"/>
    <property type="project" value="UniProtKB-UniRule"/>
</dbReference>
<dbReference type="GO" id="GO:1901888">
    <property type="term" value="P:regulation of cell junction assembly"/>
    <property type="evidence" value="ECO:0007669"/>
    <property type="project" value="TreeGrafter"/>
</dbReference>
<dbReference type="SMART" id="SM00133">
    <property type="entry name" value="S_TK_X"/>
    <property type="match status" value="1"/>
</dbReference>
<evidence type="ECO:0000256" key="6">
    <source>
        <dbReference type="ARBA" id="ARBA00022527"/>
    </source>
</evidence>
<dbReference type="SMART" id="SM00109">
    <property type="entry name" value="C1"/>
    <property type="match status" value="1"/>
</dbReference>
<evidence type="ECO:0000256" key="19">
    <source>
        <dbReference type="ARBA" id="ARBA00048679"/>
    </source>
</evidence>
<dbReference type="GO" id="GO:0030866">
    <property type="term" value="P:cortical actin cytoskeleton organization"/>
    <property type="evidence" value="ECO:0007669"/>
    <property type="project" value="TreeGrafter"/>
</dbReference>
<dbReference type="Ensembl" id="ENSOMYT00000019412.2">
    <property type="protein sequence ID" value="ENSOMYP00000017612.2"/>
    <property type="gene ID" value="ENSOMYG00000008329.2"/>
</dbReference>
<keyword evidence="12" id="KW-0418">Kinase</keyword>
<dbReference type="GO" id="GO:0000281">
    <property type="term" value="P:mitotic cytokinesis"/>
    <property type="evidence" value="ECO:0007669"/>
    <property type="project" value="TreeGrafter"/>
</dbReference>
<accession>A0A8C7P7H1</accession>
<feature type="coiled-coil region" evidence="21">
    <location>
        <begin position="638"/>
        <end position="756"/>
    </location>
</feature>
<evidence type="ECO:0000256" key="11">
    <source>
        <dbReference type="ARBA" id="ARBA00022771"/>
    </source>
</evidence>
<dbReference type="Gene3D" id="3.30.200.20">
    <property type="entry name" value="Phosphorylase Kinase, domain 1"/>
    <property type="match status" value="1"/>
</dbReference>
<keyword evidence="10 20" id="KW-0547">Nucleotide-binding</keyword>
<evidence type="ECO:0000256" key="15">
    <source>
        <dbReference type="ARBA" id="ARBA00022842"/>
    </source>
</evidence>
<evidence type="ECO:0000256" key="3">
    <source>
        <dbReference type="ARBA" id="ARBA00009903"/>
    </source>
</evidence>
<dbReference type="FunFam" id="1.10.510.10:FF:000047">
    <property type="entry name" value="Rho-associated protein kinase 1"/>
    <property type="match status" value="1"/>
</dbReference>
<dbReference type="PROSITE" id="PS50081">
    <property type="entry name" value="ZF_DAG_PE_2"/>
    <property type="match status" value="1"/>
</dbReference>
<evidence type="ECO:0000256" key="18">
    <source>
        <dbReference type="ARBA" id="ARBA00047899"/>
    </source>
</evidence>
<dbReference type="PANTHER" id="PTHR22988">
    <property type="entry name" value="MYOTONIC DYSTROPHY S/T KINASE-RELATED"/>
    <property type="match status" value="1"/>
</dbReference>
<dbReference type="Gene3D" id="1.20.5.340">
    <property type="match status" value="1"/>
</dbReference>
<evidence type="ECO:0000313" key="26">
    <source>
        <dbReference type="Proteomes" id="UP000694395"/>
    </source>
</evidence>
<evidence type="ECO:0000256" key="7">
    <source>
        <dbReference type="ARBA" id="ARBA00022553"/>
    </source>
</evidence>
<feature type="domain" description="AGC-kinase C-terminal" evidence="24">
    <location>
        <begin position="342"/>
        <end position="412"/>
    </location>
</feature>
<comment type="catalytic activity">
    <reaction evidence="18">
        <text>L-threonyl-[protein] + ATP = O-phospho-L-threonyl-[protein] + ADP + H(+)</text>
        <dbReference type="Rhea" id="RHEA:46608"/>
        <dbReference type="Rhea" id="RHEA-COMP:11060"/>
        <dbReference type="Rhea" id="RHEA-COMP:11605"/>
        <dbReference type="ChEBI" id="CHEBI:15378"/>
        <dbReference type="ChEBI" id="CHEBI:30013"/>
        <dbReference type="ChEBI" id="CHEBI:30616"/>
        <dbReference type="ChEBI" id="CHEBI:61977"/>
        <dbReference type="ChEBI" id="CHEBI:456216"/>
        <dbReference type="EC" id="2.7.11.1"/>
    </reaction>
</comment>
<dbReference type="SUPFAM" id="SSF57889">
    <property type="entry name" value="Cysteine-rich domain"/>
    <property type="match status" value="1"/>
</dbReference>
<evidence type="ECO:0000256" key="12">
    <source>
        <dbReference type="ARBA" id="ARBA00022777"/>
    </source>
</evidence>
<evidence type="ECO:0000259" key="24">
    <source>
        <dbReference type="PROSITE" id="PS51285"/>
    </source>
</evidence>
<dbReference type="InterPro" id="IPR002219">
    <property type="entry name" value="PKC_DAG/PE"/>
</dbReference>
<evidence type="ECO:0000256" key="5">
    <source>
        <dbReference type="ARBA" id="ARBA00022490"/>
    </source>
</evidence>
<keyword evidence="5" id="KW-0963">Cytoplasm</keyword>
<dbReference type="Pfam" id="PF00069">
    <property type="entry name" value="Pkinase"/>
    <property type="match status" value="1"/>
</dbReference>
<dbReference type="GO" id="GO:0031032">
    <property type="term" value="P:actomyosin structure organization"/>
    <property type="evidence" value="ECO:0007669"/>
    <property type="project" value="TreeGrafter"/>
</dbReference>
<dbReference type="CDD" id="cd01242">
    <property type="entry name" value="PH_ROCK"/>
    <property type="match status" value="1"/>
</dbReference>
<dbReference type="CDD" id="cd20875">
    <property type="entry name" value="C1_ROCK2"/>
    <property type="match status" value="1"/>
</dbReference>
<reference evidence="25" key="1">
    <citation type="submission" date="2020-07" db="EMBL/GenBank/DDBJ databases">
        <title>A long reads based de novo assembly of the rainbow trout Arlee double haploid line genome.</title>
        <authorList>
            <person name="Gao G."/>
            <person name="Palti Y."/>
        </authorList>
    </citation>
    <scope>NUCLEOTIDE SEQUENCE [LARGE SCALE GENOMIC DNA]</scope>
</reference>
<dbReference type="EC" id="2.7.11.1" evidence="4"/>
<evidence type="ECO:0000256" key="13">
    <source>
        <dbReference type="ARBA" id="ARBA00022833"/>
    </source>
</evidence>